<feature type="transmembrane region" description="Helical" evidence="1">
    <location>
        <begin position="355"/>
        <end position="374"/>
    </location>
</feature>
<feature type="chain" id="PRO_5021958776" evidence="2">
    <location>
        <begin position="30"/>
        <end position="381"/>
    </location>
</feature>
<evidence type="ECO:0000256" key="2">
    <source>
        <dbReference type="SAM" id="SignalP"/>
    </source>
</evidence>
<keyword evidence="1" id="KW-0472">Membrane</keyword>
<evidence type="ECO:0000313" key="4">
    <source>
        <dbReference type="Proteomes" id="UP000318384"/>
    </source>
</evidence>
<dbReference type="AlphaFoldDB" id="A0A517WU19"/>
<dbReference type="RefSeq" id="WP_145173913.1">
    <property type="nucleotide sequence ID" value="NZ_CP037422.1"/>
</dbReference>
<keyword evidence="1" id="KW-1133">Transmembrane helix</keyword>
<dbReference type="EMBL" id="CP037422">
    <property type="protein sequence ID" value="QDU08741.1"/>
    <property type="molecule type" value="Genomic_DNA"/>
</dbReference>
<organism evidence="3 4">
    <name type="scientific">Gimesia aquarii</name>
    <dbReference type="NCBI Taxonomy" id="2527964"/>
    <lineage>
        <taxon>Bacteria</taxon>
        <taxon>Pseudomonadati</taxon>
        <taxon>Planctomycetota</taxon>
        <taxon>Planctomycetia</taxon>
        <taxon>Planctomycetales</taxon>
        <taxon>Planctomycetaceae</taxon>
        <taxon>Gimesia</taxon>
    </lineage>
</organism>
<keyword evidence="4" id="KW-1185">Reference proteome</keyword>
<keyword evidence="2" id="KW-0732">Signal</keyword>
<dbReference type="Proteomes" id="UP000318384">
    <property type="component" value="Chromosome"/>
</dbReference>
<reference evidence="3 4" key="1">
    <citation type="submission" date="2019-03" db="EMBL/GenBank/DDBJ databases">
        <title>Deep-cultivation of Planctomycetes and their phenomic and genomic characterization uncovers novel biology.</title>
        <authorList>
            <person name="Wiegand S."/>
            <person name="Jogler M."/>
            <person name="Boedeker C."/>
            <person name="Pinto D."/>
            <person name="Vollmers J."/>
            <person name="Rivas-Marin E."/>
            <person name="Kohn T."/>
            <person name="Peeters S.H."/>
            <person name="Heuer A."/>
            <person name="Rast P."/>
            <person name="Oberbeckmann S."/>
            <person name="Bunk B."/>
            <person name="Jeske O."/>
            <person name="Meyerdierks A."/>
            <person name="Storesund J.E."/>
            <person name="Kallscheuer N."/>
            <person name="Luecker S."/>
            <person name="Lage O.M."/>
            <person name="Pohl T."/>
            <person name="Merkel B.J."/>
            <person name="Hornburger P."/>
            <person name="Mueller R.-W."/>
            <person name="Bruemmer F."/>
            <person name="Labrenz M."/>
            <person name="Spormann A.M."/>
            <person name="Op den Camp H."/>
            <person name="Overmann J."/>
            <person name="Amann R."/>
            <person name="Jetten M.S.M."/>
            <person name="Mascher T."/>
            <person name="Medema M.H."/>
            <person name="Devos D.P."/>
            <person name="Kaster A.-K."/>
            <person name="Ovreas L."/>
            <person name="Rohde M."/>
            <person name="Galperin M.Y."/>
            <person name="Jogler C."/>
        </authorList>
    </citation>
    <scope>NUCLEOTIDE SEQUENCE [LARGE SCALE GENOMIC DNA]</scope>
    <source>
        <strain evidence="3 4">V202</strain>
    </source>
</reference>
<sequence precursor="true">MTNEIWLHRFRSCFLVLAMITVAPAFSLAADVPSLKELLANIQSYEKSIENLHSETKWEKHKQGRFQFEDVVTHYRDELGRMRAIVSHIAISNESGERVAPEKKSNELLFDGEKTVSLDYYPGRVTATGFKTEKEVPQDDLGYRTAQIFEGMWPPKVGPRTIRNALFYGFGSCLDWMKEVEDGKAKGKVVSLDDEGKLFEFIYEPPDNSVVKRFKVLIDASRGWIVTRILGLGDTDDEVLYKRETEYSQLKNGLWAAKSGVEQSWTKGEKKPSVETHFTVQKVALNDEDFDESVFDIVLLPKTAVSDLRYSVNYRVGQEKVFDDDLAQLAEEAKLAEELGLAQTPIAKTPKTSRLMWLILVNVGVLAVVVFFVFSRRTKKT</sequence>
<proteinExistence type="predicted"/>
<gene>
    <name evidence="3" type="ORF">V202x_21110</name>
</gene>
<evidence type="ECO:0000256" key="1">
    <source>
        <dbReference type="SAM" id="Phobius"/>
    </source>
</evidence>
<feature type="signal peptide" evidence="2">
    <location>
        <begin position="1"/>
        <end position="29"/>
    </location>
</feature>
<protein>
    <submittedName>
        <fullName evidence="3">Uncharacterized protein</fullName>
    </submittedName>
</protein>
<evidence type="ECO:0000313" key="3">
    <source>
        <dbReference type="EMBL" id="QDU08741.1"/>
    </source>
</evidence>
<accession>A0A517WU19</accession>
<name>A0A517WU19_9PLAN</name>
<keyword evidence="1" id="KW-0812">Transmembrane</keyword>